<dbReference type="Proteomes" id="UP000052015">
    <property type="component" value="Unassembled WGS sequence"/>
</dbReference>
<accession>A0A0R3JV84</accession>
<proteinExistence type="predicted"/>
<reference evidence="2 3" key="1">
    <citation type="submission" date="2015-09" db="EMBL/GenBank/DDBJ databases">
        <title>Draft genome sequence of a Caloramator mitchellensis, a moderate thermophile from the Great Artesian Basin of Australia.</title>
        <authorList>
            <person name="Patel B.K."/>
        </authorList>
    </citation>
    <scope>NUCLEOTIDE SEQUENCE [LARGE SCALE GENOMIC DNA]</scope>
    <source>
        <strain evidence="2 3">VF08</strain>
    </source>
</reference>
<dbReference type="RefSeq" id="WP_057978115.1">
    <property type="nucleotide sequence ID" value="NZ_LKHP01000005.1"/>
</dbReference>
<comment type="caution">
    <text evidence="2">The sequence shown here is derived from an EMBL/GenBank/DDBJ whole genome shotgun (WGS) entry which is preliminary data.</text>
</comment>
<evidence type="ECO:0000313" key="2">
    <source>
        <dbReference type="EMBL" id="KRQ87002.1"/>
    </source>
</evidence>
<keyword evidence="3" id="KW-1185">Reference proteome</keyword>
<feature type="region of interest" description="Disordered" evidence="1">
    <location>
        <begin position="1"/>
        <end position="28"/>
    </location>
</feature>
<evidence type="ECO:0000313" key="3">
    <source>
        <dbReference type="Proteomes" id="UP000052015"/>
    </source>
</evidence>
<dbReference type="PATRIC" id="fig|908809.3.peg.1201"/>
<dbReference type="Gene3D" id="3.90.226.10">
    <property type="entry name" value="2-enoyl-CoA Hydratase, Chain A, domain 1"/>
    <property type="match status" value="1"/>
</dbReference>
<feature type="compositionally biased region" description="Basic and acidic residues" evidence="1">
    <location>
        <begin position="1"/>
        <end position="11"/>
    </location>
</feature>
<protein>
    <submittedName>
        <fullName evidence="2">Translocation-enhancing protein TepA</fullName>
    </submittedName>
</protein>
<dbReference type="OrthoDB" id="1705851at2"/>
<dbReference type="EMBL" id="LKHP01000005">
    <property type="protein sequence ID" value="KRQ87002.1"/>
    <property type="molecule type" value="Genomic_DNA"/>
</dbReference>
<dbReference type="InterPro" id="IPR029045">
    <property type="entry name" value="ClpP/crotonase-like_dom_sf"/>
</dbReference>
<evidence type="ECO:0000256" key="1">
    <source>
        <dbReference type="SAM" id="MobiDB-lite"/>
    </source>
</evidence>
<dbReference type="AlphaFoldDB" id="A0A0R3JV84"/>
<sequence length="243" mass="26901">MPKKKNDDKPQTIENDEIQPVEKEKANEKLDNLKEVGSPTIPDYNSDIFTITIIGQIEGHTILPPQTKTTRYEHLLPQLVSIEENPNIKGVLVILNTVGGDVEAGLAIAEMINSLSKPTVSLVIGGGHSIGVPLAVSTDYSFISPTATMTIHPIRMNGLIIGVPQTFEYFSKMQDRILNFIERNSSINKERLREMMLQTDELLNDMGTILIGKQAVEEGLINEVGGLSQAINKLKEMINQRQN</sequence>
<gene>
    <name evidence="2" type="primary">tepA</name>
    <name evidence="2" type="ORF">ABG79_01192</name>
</gene>
<dbReference type="InterPro" id="IPR023562">
    <property type="entry name" value="ClpP/TepA"/>
</dbReference>
<dbReference type="STRING" id="908809.ABG79_01192"/>
<dbReference type="Pfam" id="PF00574">
    <property type="entry name" value="CLP_protease"/>
    <property type="match status" value="1"/>
</dbReference>
<organism evidence="2 3">
    <name type="scientific">Caloramator mitchellensis</name>
    <dbReference type="NCBI Taxonomy" id="908809"/>
    <lineage>
        <taxon>Bacteria</taxon>
        <taxon>Bacillati</taxon>
        <taxon>Bacillota</taxon>
        <taxon>Clostridia</taxon>
        <taxon>Eubacteriales</taxon>
        <taxon>Clostridiaceae</taxon>
        <taxon>Caloramator</taxon>
    </lineage>
</organism>
<name>A0A0R3JV84_CALMK</name>
<dbReference type="SUPFAM" id="SSF52096">
    <property type="entry name" value="ClpP/crotonase"/>
    <property type="match status" value="1"/>
</dbReference>